<accession>A0AA97PI80</accession>
<feature type="region of interest" description="Disordered" evidence="1">
    <location>
        <begin position="1"/>
        <end position="24"/>
    </location>
</feature>
<reference evidence="2" key="1">
    <citation type="journal article" date="2012" name="PLoS Genet.">
        <title>Comparative analysis of the genomes of two field isolates of the rice blast fungus Magnaporthe oryzae.</title>
        <authorList>
            <person name="Xue M."/>
            <person name="Yang J."/>
            <person name="Li Z."/>
            <person name="Hu S."/>
            <person name="Yao N."/>
            <person name="Dean R.A."/>
            <person name="Zhao W."/>
            <person name="Shen M."/>
            <person name="Zhang H."/>
            <person name="Li C."/>
            <person name="Liu L."/>
            <person name="Cao L."/>
            <person name="Xu X."/>
            <person name="Xing Y."/>
            <person name="Hsiang T."/>
            <person name="Zhang Z."/>
            <person name="Xu J.R."/>
            <person name="Peng Y.L."/>
        </authorList>
    </citation>
    <scope>NUCLEOTIDE SEQUENCE</scope>
    <source>
        <strain evidence="2">Y34</strain>
    </source>
</reference>
<gene>
    <name evidence="2" type="ORF">OOU_Y34scaffold00707g76</name>
</gene>
<sequence>MNFTLSPTPSSVSKPGSPPDNPARITGWSAYLACPGPTGAEQALSATHSQCPEIRPRRIGSIKKLRMIGMSKDDWSYNQHLPCNYCNLERARNRWGPASSFPIVPRQADLSVCQSSVSLDGH</sequence>
<name>A0AA97PI80_PYRO3</name>
<protein>
    <submittedName>
        <fullName evidence="2">Uncharacterized protein</fullName>
    </submittedName>
</protein>
<dbReference type="AlphaFoldDB" id="A0AA97PI80"/>
<organism evidence="2">
    <name type="scientific">Pyricularia oryzae (strain Y34)</name>
    <name type="common">Rice blast fungus</name>
    <name type="synonym">Magnaporthe oryzae</name>
    <dbReference type="NCBI Taxonomy" id="1143189"/>
    <lineage>
        <taxon>Eukaryota</taxon>
        <taxon>Fungi</taxon>
        <taxon>Dikarya</taxon>
        <taxon>Ascomycota</taxon>
        <taxon>Pezizomycotina</taxon>
        <taxon>Sordariomycetes</taxon>
        <taxon>Sordariomycetidae</taxon>
        <taxon>Magnaporthales</taxon>
        <taxon>Pyriculariaceae</taxon>
        <taxon>Pyricularia</taxon>
    </lineage>
</organism>
<dbReference type="Proteomes" id="UP000011086">
    <property type="component" value="Unassembled WGS sequence"/>
</dbReference>
<dbReference type="EMBL" id="JH792904">
    <property type="protein sequence ID" value="ELQ35492.1"/>
    <property type="molecule type" value="Genomic_DNA"/>
</dbReference>
<evidence type="ECO:0000313" key="2">
    <source>
        <dbReference type="EMBL" id="ELQ35492.1"/>
    </source>
</evidence>
<feature type="compositionally biased region" description="Polar residues" evidence="1">
    <location>
        <begin position="1"/>
        <end position="14"/>
    </location>
</feature>
<evidence type="ECO:0000256" key="1">
    <source>
        <dbReference type="SAM" id="MobiDB-lite"/>
    </source>
</evidence>
<proteinExistence type="predicted"/>